<feature type="transmembrane region" description="Helical" evidence="1">
    <location>
        <begin position="20"/>
        <end position="40"/>
    </location>
</feature>
<evidence type="ECO:0000256" key="1">
    <source>
        <dbReference type="SAM" id="Phobius"/>
    </source>
</evidence>
<proteinExistence type="predicted"/>
<feature type="transmembrane region" description="Helical" evidence="1">
    <location>
        <begin position="104"/>
        <end position="129"/>
    </location>
</feature>
<accession>A0AAE0KMU8</accession>
<protein>
    <submittedName>
        <fullName evidence="2">Uncharacterized protein</fullName>
    </submittedName>
</protein>
<dbReference type="AlphaFoldDB" id="A0AAE0KMU8"/>
<reference evidence="2" key="2">
    <citation type="submission" date="2023-06" db="EMBL/GenBank/DDBJ databases">
        <authorList>
            <consortium name="Lawrence Berkeley National Laboratory"/>
            <person name="Haridas S."/>
            <person name="Hensen N."/>
            <person name="Bonometti L."/>
            <person name="Westerberg I."/>
            <person name="Brannstrom I.O."/>
            <person name="Guillou S."/>
            <person name="Cros-Aarteil S."/>
            <person name="Calhoun S."/>
            <person name="Kuo A."/>
            <person name="Mondo S."/>
            <person name="Pangilinan J."/>
            <person name="Riley R."/>
            <person name="Labutti K."/>
            <person name="Andreopoulos B."/>
            <person name="Lipzen A."/>
            <person name="Chen C."/>
            <person name="Yanf M."/>
            <person name="Daum C."/>
            <person name="Ng V."/>
            <person name="Clum A."/>
            <person name="Steindorff A."/>
            <person name="Ohm R."/>
            <person name="Martin F."/>
            <person name="Silar P."/>
            <person name="Natvig D."/>
            <person name="Lalanne C."/>
            <person name="Gautier V."/>
            <person name="Ament-Velasquez S.L."/>
            <person name="Kruys A."/>
            <person name="Hutchinson M.I."/>
            <person name="Powell A.J."/>
            <person name="Barry K."/>
            <person name="Miller A.N."/>
            <person name="Grigoriev I.V."/>
            <person name="Debuchy R."/>
            <person name="Gladieux P."/>
            <person name="Thoren M.H."/>
            <person name="Johannesson H."/>
        </authorList>
    </citation>
    <scope>NUCLEOTIDE SEQUENCE</scope>
    <source>
        <strain evidence="2">CBS 958.72</strain>
    </source>
</reference>
<feature type="transmembrane region" description="Helical" evidence="1">
    <location>
        <begin position="61"/>
        <end position="84"/>
    </location>
</feature>
<keyword evidence="1" id="KW-0472">Membrane</keyword>
<keyword evidence="1" id="KW-1133">Transmembrane helix</keyword>
<sequence>MFAVLKKAKTGFRTKAGQNNSFNTFLRAVGISLLCFLPCFRQDKGGREKPKVVIQHSLALTLAQLSIHFLPAIASVLVIYLNLATLYLGRTLPGPILNTDITNALLQICAKIHELLIVASLATIVFTFIRNELTFYDGLPLGFLCSGFMFNNICRNIGYFWSSEFWGAATSQLSLRAKISMITVLVVAGLIAATAGPSAAVLLIPRLQDWNGGGSLFYLRGSASDLFPDILIASNLTTAPVCSGPNAINYGMCPSGSFLPLSAYISSLRVIKNQANIGPPPKRISGLFGGIGIDIASVTPLIPQSHLVGGLRGIACQTAAIAPYLPVLMYQNRLWDDFAKVAGNISWNSNQPFSSSNEYAYDFGRYPRTSTKLPVVRSACSIAQNISSGIFNISFPVMPIYNCWDETQSLFVVDLNNTPSNNIRVTWTTLPAQFGSTSTGMIFEAPWVNNQSSRVVIGCSFDARWATGGVDASEGSRIDLGPFDQWKERSQLNTVFRPPNTGSWAPITLDKTWLQLLTPYSTSMAQKINSNLSTLEILLSNYSAIVDGELTKSDDQTHHWNQVAFGSSNRTLLLEWVTALLLVDGISRHYTSQQLNMTGSISDWDLLDYNLRPDWDSQLLASGDALKLPPPEIGNFTTFLTIISILGLSYQAQNITDYLAISVLLAHIFLALGHTLYLLWHRKSSVAWDSIPEMLVLAHNSRPLGFALKNTSAGIRSIETFRRIGMVR</sequence>
<dbReference type="Proteomes" id="UP001287356">
    <property type="component" value="Unassembled WGS sequence"/>
</dbReference>
<feature type="non-terminal residue" evidence="2">
    <location>
        <position position="728"/>
    </location>
</feature>
<reference evidence="2" key="1">
    <citation type="journal article" date="2023" name="Mol. Phylogenet. Evol.">
        <title>Genome-scale phylogeny and comparative genomics of the fungal order Sordariales.</title>
        <authorList>
            <person name="Hensen N."/>
            <person name="Bonometti L."/>
            <person name="Westerberg I."/>
            <person name="Brannstrom I.O."/>
            <person name="Guillou S."/>
            <person name="Cros-Aarteil S."/>
            <person name="Calhoun S."/>
            <person name="Haridas S."/>
            <person name="Kuo A."/>
            <person name="Mondo S."/>
            <person name="Pangilinan J."/>
            <person name="Riley R."/>
            <person name="LaButti K."/>
            <person name="Andreopoulos B."/>
            <person name="Lipzen A."/>
            <person name="Chen C."/>
            <person name="Yan M."/>
            <person name="Daum C."/>
            <person name="Ng V."/>
            <person name="Clum A."/>
            <person name="Steindorff A."/>
            <person name="Ohm R.A."/>
            <person name="Martin F."/>
            <person name="Silar P."/>
            <person name="Natvig D.O."/>
            <person name="Lalanne C."/>
            <person name="Gautier V."/>
            <person name="Ament-Velasquez S.L."/>
            <person name="Kruys A."/>
            <person name="Hutchinson M.I."/>
            <person name="Powell A.J."/>
            <person name="Barry K."/>
            <person name="Miller A.N."/>
            <person name="Grigoriev I.V."/>
            <person name="Debuchy R."/>
            <person name="Gladieux P."/>
            <person name="Hiltunen Thoren M."/>
            <person name="Johannesson H."/>
        </authorList>
    </citation>
    <scope>NUCLEOTIDE SEQUENCE</scope>
    <source>
        <strain evidence="2">CBS 958.72</strain>
    </source>
</reference>
<name>A0AAE0KMU8_9PEZI</name>
<feature type="transmembrane region" description="Helical" evidence="1">
    <location>
        <begin position="658"/>
        <end position="680"/>
    </location>
</feature>
<keyword evidence="3" id="KW-1185">Reference proteome</keyword>
<dbReference type="EMBL" id="JAULSN010000002">
    <property type="protein sequence ID" value="KAK3379102.1"/>
    <property type="molecule type" value="Genomic_DNA"/>
</dbReference>
<keyword evidence="1" id="KW-0812">Transmembrane</keyword>
<comment type="caution">
    <text evidence="2">The sequence shown here is derived from an EMBL/GenBank/DDBJ whole genome shotgun (WGS) entry which is preliminary data.</text>
</comment>
<evidence type="ECO:0000313" key="3">
    <source>
        <dbReference type="Proteomes" id="UP001287356"/>
    </source>
</evidence>
<feature type="transmembrane region" description="Helical" evidence="1">
    <location>
        <begin position="141"/>
        <end position="161"/>
    </location>
</feature>
<organism evidence="2 3">
    <name type="scientific">Lasiosphaeria ovina</name>
    <dbReference type="NCBI Taxonomy" id="92902"/>
    <lineage>
        <taxon>Eukaryota</taxon>
        <taxon>Fungi</taxon>
        <taxon>Dikarya</taxon>
        <taxon>Ascomycota</taxon>
        <taxon>Pezizomycotina</taxon>
        <taxon>Sordariomycetes</taxon>
        <taxon>Sordariomycetidae</taxon>
        <taxon>Sordariales</taxon>
        <taxon>Lasiosphaeriaceae</taxon>
        <taxon>Lasiosphaeria</taxon>
    </lineage>
</organism>
<feature type="transmembrane region" description="Helical" evidence="1">
    <location>
        <begin position="181"/>
        <end position="204"/>
    </location>
</feature>
<gene>
    <name evidence="2" type="ORF">B0T24DRAFT_522347</name>
</gene>
<evidence type="ECO:0000313" key="2">
    <source>
        <dbReference type="EMBL" id="KAK3379102.1"/>
    </source>
</evidence>